<keyword evidence="2" id="KW-1185">Reference proteome</keyword>
<proteinExistence type="predicted"/>
<dbReference type="Proteomes" id="UP001152604">
    <property type="component" value="Unassembled WGS sequence"/>
</dbReference>
<dbReference type="EMBL" id="CAKXZS010000059">
    <property type="protein sequence ID" value="CAH2407331.1"/>
    <property type="molecule type" value="Genomic_DNA"/>
</dbReference>
<evidence type="ECO:0000313" key="1">
    <source>
        <dbReference type="EMBL" id="CAH2407331.1"/>
    </source>
</evidence>
<gene>
    <name evidence="1" type="ORF">MES4922_620009</name>
</gene>
<name>A0ABM9EEW7_9HYPH</name>
<evidence type="ECO:0000313" key="2">
    <source>
        <dbReference type="Proteomes" id="UP001152604"/>
    </source>
</evidence>
<accession>A0ABM9EEW7</accession>
<protein>
    <submittedName>
        <fullName evidence="1">Uncharacterized protein</fullName>
    </submittedName>
</protein>
<comment type="caution">
    <text evidence="1">The sequence shown here is derived from an EMBL/GenBank/DDBJ whole genome shotgun (WGS) entry which is preliminary data.</text>
</comment>
<sequence>MKRSHRKVILSGWRRGRIGCNKVTHGHRMPNTLDFLLEIDPSSRSGDFLSRRSYQLYPLSKA</sequence>
<reference evidence="1" key="1">
    <citation type="submission" date="2022-03" db="EMBL/GenBank/DDBJ databases">
        <authorList>
            <person name="Brunel B."/>
        </authorList>
    </citation>
    <scope>NUCLEOTIDE SEQUENCE</scope>
    <source>
        <strain evidence="1">STM4922sample</strain>
    </source>
</reference>
<organism evidence="1 2">
    <name type="scientific">Mesorhizobium ventifaucium</name>
    <dbReference type="NCBI Taxonomy" id="666020"/>
    <lineage>
        <taxon>Bacteria</taxon>
        <taxon>Pseudomonadati</taxon>
        <taxon>Pseudomonadota</taxon>
        <taxon>Alphaproteobacteria</taxon>
        <taxon>Hyphomicrobiales</taxon>
        <taxon>Phyllobacteriaceae</taxon>
        <taxon>Mesorhizobium</taxon>
    </lineage>
</organism>